<dbReference type="Gene3D" id="3.40.50.2000">
    <property type="entry name" value="Glycogen Phosphorylase B"/>
    <property type="match status" value="1"/>
</dbReference>
<feature type="region of interest" description="Disordered" evidence="1">
    <location>
        <begin position="258"/>
        <end position="280"/>
    </location>
</feature>
<feature type="compositionally biased region" description="Low complexity" evidence="1">
    <location>
        <begin position="258"/>
        <end position="269"/>
    </location>
</feature>
<proteinExistence type="predicted"/>
<dbReference type="RefSeq" id="WP_144727483.1">
    <property type="nucleotide sequence ID" value="NZ_CAWOWR010000107.1"/>
</dbReference>
<name>A0A558HNP4_9GAMM</name>
<comment type="caution">
    <text evidence="3">The sequence shown here is derived from an EMBL/GenBank/DDBJ whole genome shotgun (WGS) entry which is preliminary data.</text>
</comment>
<evidence type="ECO:0000313" key="4">
    <source>
        <dbReference type="Proteomes" id="UP000319941"/>
    </source>
</evidence>
<dbReference type="Pfam" id="PF13439">
    <property type="entry name" value="Glyco_transf_4"/>
    <property type="match status" value="1"/>
</dbReference>
<dbReference type="GO" id="GO:0016757">
    <property type="term" value="F:glycosyltransferase activity"/>
    <property type="evidence" value="ECO:0007669"/>
    <property type="project" value="UniProtKB-ARBA"/>
</dbReference>
<organism evidence="3 4">
    <name type="scientific">Cobetia crustatorum</name>
    <dbReference type="NCBI Taxonomy" id="553385"/>
    <lineage>
        <taxon>Bacteria</taxon>
        <taxon>Pseudomonadati</taxon>
        <taxon>Pseudomonadota</taxon>
        <taxon>Gammaproteobacteria</taxon>
        <taxon>Oceanospirillales</taxon>
        <taxon>Halomonadaceae</taxon>
        <taxon>Cobetia</taxon>
    </lineage>
</organism>
<sequence length="280" mass="29896">MKTHRMALFVSARQGSRERDCRETRQMLALAAGLTRLGHEVDLVVQQADEQVMAALAHGVRLVELGAQHRLSSILALTRYLARHRPCVLLASGLDANLMALKAGRLNRDRVPVVIYHATLISSEWHALGDKANGLRRKMALKYPQAVLALSASDEITREILREGGVSRTRVALVNLALASSASPAVHGSQMQESSAELKDLQLMQCLGLLLKAAGVISSAKTTDAGALNVGSLEVSAQGDSVLNVSALDNSRQVVSPSAVPSSISVESPRAVMANSSERD</sequence>
<keyword evidence="3" id="KW-0808">Transferase</keyword>
<feature type="domain" description="Glycosyltransferase subfamily 4-like N-terminal" evidence="2">
    <location>
        <begin position="25"/>
        <end position="174"/>
    </location>
</feature>
<evidence type="ECO:0000313" key="3">
    <source>
        <dbReference type="EMBL" id="TVU70752.1"/>
    </source>
</evidence>
<dbReference type="InterPro" id="IPR028098">
    <property type="entry name" value="Glyco_trans_4-like_N"/>
</dbReference>
<keyword evidence="4" id="KW-1185">Reference proteome</keyword>
<dbReference type="Proteomes" id="UP000319941">
    <property type="component" value="Unassembled WGS sequence"/>
</dbReference>
<evidence type="ECO:0000259" key="2">
    <source>
        <dbReference type="Pfam" id="PF13439"/>
    </source>
</evidence>
<evidence type="ECO:0000256" key="1">
    <source>
        <dbReference type="SAM" id="MobiDB-lite"/>
    </source>
</evidence>
<gene>
    <name evidence="3" type="ORF">FQP86_09100</name>
</gene>
<dbReference type="OrthoDB" id="9810154at2"/>
<reference evidence="3 4" key="1">
    <citation type="submission" date="2019-07" db="EMBL/GenBank/DDBJ databases">
        <title>Diversity of Bacteria from Kongsfjorden, Arctic.</title>
        <authorList>
            <person name="Yu Y."/>
        </authorList>
    </citation>
    <scope>NUCLEOTIDE SEQUENCE [LARGE SCALE GENOMIC DNA]</scope>
    <source>
        <strain evidence="3 4">SM1923</strain>
    </source>
</reference>
<dbReference type="AlphaFoldDB" id="A0A558HNP4"/>
<accession>A0A558HNP4</accession>
<protein>
    <submittedName>
        <fullName evidence="3">Glycosyltransferase</fullName>
    </submittedName>
</protein>
<dbReference type="EMBL" id="VNFH01000005">
    <property type="protein sequence ID" value="TVU70752.1"/>
    <property type="molecule type" value="Genomic_DNA"/>
</dbReference>
<dbReference type="SUPFAM" id="SSF53756">
    <property type="entry name" value="UDP-Glycosyltransferase/glycogen phosphorylase"/>
    <property type="match status" value="1"/>
</dbReference>